<organism evidence="2 3">
    <name type="scientific">Candidatus Nitrospira neomarina</name>
    <dbReference type="NCBI Taxonomy" id="3020899"/>
    <lineage>
        <taxon>Bacteria</taxon>
        <taxon>Pseudomonadati</taxon>
        <taxon>Nitrospirota</taxon>
        <taxon>Nitrospiria</taxon>
        <taxon>Nitrospirales</taxon>
        <taxon>Nitrospiraceae</taxon>
        <taxon>Nitrospira</taxon>
    </lineage>
</organism>
<dbReference type="Proteomes" id="UP001302494">
    <property type="component" value="Chromosome"/>
</dbReference>
<sequence length="171" mass="19787">MQKLIFEQNPEIQIPRRGQESVWNYPRPPRLQRVHQQMRVEFGGLVLAETTQGYRVLETGIPPVYYFPPTDVRIAYLMLSVRQTVCEWKGMARYWSIKMGKRLAEDAAWSYPHPGEGFEDISNYLAFYPGKVDACYVGKQKVKPQSDEFYGGWITSKILGPFKGEPGTAFW</sequence>
<feature type="domain" description="DUF427" evidence="1">
    <location>
        <begin position="38"/>
        <end position="129"/>
    </location>
</feature>
<evidence type="ECO:0000313" key="2">
    <source>
        <dbReference type="EMBL" id="WNM60235.1"/>
    </source>
</evidence>
<dbReference type="EMBL" id="CP116968">
    <property type="protein sequence ID" value="WNM60235.1"/>
    <property type="molecule type" value="Genomic_DNA"/>
</dbReference>
<dbReference type="InterPro" id="IPR007361">
    <property type="entry name" value="DUF427"/>
</dbReference>
<keyword evidence="3" id="KW-1185">Reference proteome</keyword>
<dbReference type="PANTHER" id="PTHR43058">
    <property type="entry name" value="SLR0655 PROTEIN"/>
    <property type="match status" value="1"/>
</dbReference>
<proteinExistence type="predicted"/>
<dbReference type="KEGG" id="nneo:PQG83_10705"/>
<dbReference type="InterPro" id="IPR038694">
    <property type="entry name" value="DUF427_sf"/>
</dbReference>
<dbReference type="RefSeq" id="WP_312740714.1">
    <property type="nucleotide sequence ID" value="NZ_CP116968.1"/>
</dbReference>
<reference evidence="2 3" key="1">
    <citation type="submission" date="2023-01" db="EMBL/GenBank/DDBJ databases">
        <title>Cultivation and genomic characterization of new, ubiquitous marine nitrite-oxidizing bacteria from the Nitrospirales.</title>
        <authorList>
            <person name="Mueller A.J."/>
            <person name="Daebeler A."/>
            <person name="Herbold C.W."/>
            <person name="Kirkegaard R.H."/>
            <person name="Daims H."/>
        </authorList>
    </citation>
    <scope>NUCLEOTIDE SEQUENCE [LARGE SCALE GENOMIC DNA]</scope>
    <source>
        <strain evidence="2 3">DK</strain>
    </source>
</reference>
<protein>
    <submittedName>
        <fullName evidence="2">DUF427 domain-containing protein</fullName>
    </submittedName>
</protein>
<dbReference type="PANTHER" id="PTHR43058:SF1">
    <property type="entry name" value="DUF427 DOMAIN-CONTAINING PROTEIN"/>
    <property type="match status" value="1"/>
</dbReference>
<evidence type="ECO:0000313" key="3">
    <source>
        <dbReference type="Proteomes" id="UP001302494"/>
    </source>
</evidence>
<evidence type="ECO:0000259" key="1">
    <source>
        <dbReference type="Pfam" id="PF04248"/>
    </source>
</evidence>
<name>A0AA96GH90_9BACT</name>
<dbReference type="AlphaFoldDB" id="A0AA96GH90"/>
<dbReference type="Pfam" id="PF04248">
    <property type="entry name" value="NTP_transf_9"/>
    <property type="match status" value="1"/>
</dbReference>
<dbReference type="Gene3D" id="2.170.150.40">
    <property type="entry name" value="Domain of unknown function (DUF427)"/>
    <property type="match status" value="1"/>
</dbReference>
<gene>
    <name evidence="2" type="ORF">PQG83_10705</name>
</gene>
<accession>A0AA96GH90</accession>